<dbReference type="InterPro" id="IPR013320">
    <property type="entry name" value="ConA-like_dom_sf"/>
</dbReference>
<evidence type="ECO:0000256" key="1">
    <source>
        <dbReference type="SAM" id="Coils"/>
    </source>
</evidence>
<reference evidence="4 5" key="1">
    <citation type="submission" date="2018-08" db="EMBL/GenBank/DDBJ databases">
        <title>Aphanomyces genome sequencing and annotation.</title>
        <authorList>
            <person name="Minardi D."/>
            <person name="Oidtmann B."/>
            <person name="Van Der Giezen M."/>
            <person name="Studholme D.J."/>
        </authorList>
    </citation>
    <scope>NUCLEOTIDE SEQUENCE [LARGE SCALE GENOMIC DNA]</scope>
    <source>
        <strain evidence="4 5">NJM0002</strain>
    </source>
</reference>
<evidence type="ECO:0008006" key="6">
    <source>
        <dbReference type="Google" id="ProtNLM"/>
    </source>
</evidence>
<name>A0A418AI66_9STRA</name>
<accession>A0A418AI66</accession>
<evidence type="ECO:0000313" key="4">
    <source>
        <dbReference type="EMBL" id="RHY22357.1"/>
    </source>
</evidence>
<keyword evidence="3" id="KW-1133">Transmembrane helix</keyword>
<feature type="transmembrane region" description="Helical" evidence="3">
    <location>
        <begin position="29"/>
        <end position="47"/>
    </location>
</feature>
<keyword evidence="5" id="KW-1185">Reference proteome</keyword>
<keyword evidence="3" id="KW-0472">Membrane</keyword>
<gene>
    <name evidence="4" type="ORF">DYB32_009527</name>
</gene>
<feature type="region of interest" description="Disordered" evidence="2">
    <location>
        <begin position="262"/>
        <end position="311"/>
    </location>
</feature>
<comment type="caution">
    <text evidence="4">The sequence shown here is derived from an EMBL/GenBank/DDBJ whole genome shotgun (WGS) entry which is preliminary data.</text>
</comment>
<feature type="compositionally biased region" description="Low complexity" evidence="2">
    <location>
        <begin position="262"/>
        <end position="281"/>
    </location>
</feature>
<dbReference type="Gene3D" id="2.60.120.920">
    <property type="match status" value="1"/>
</dbReference>
<dbReference type="EMBL" id="QUSY01002112">
    <property type="protein sequence ID" value="RHY22357.1"/>
    <property type="molecule type" value="Genomic_DNA"/>
</dbReference>
<keyword evidence="3" id="KW-0812">Transmembrane</keyword>
<organism evidence="4 5">
    <name type="scientific">Aphanomyces invadans</name>
    <dbReference type="NCBI Taxonomy" id="157072"/>
    <lineage>
        <taxon>Eukaryota</taxon>
        <taxon>Sar</taxon>
        <taxon>Stramenopiles</taxon>
        <taxon>Oomycota</taxon>
        <taxon>Saprolegniomycetes</taxon>
        <taxon>Saprolegniales</taxon>
        <taxon>Verrucalvaceae</taxon>
        <taxon>Aphanomyces</taxon>
    </lineage>
</organism>
<dbReference type="VEuPathDB" id="FungiDB:H310_10016"/>
<dbReference type="InterPro" id="IPR043136">
    <property type="entry name" value="B30.2/SPRY_sf"/>
</dbReference>
<dbReference type="Proteomes" id="UP000285060">
    <property type="component" value="Unassembled WGS sequence"/>
</dbReference>
<sequence length="480" mass="53358">MHVRPTFPTGTAAPNAALSHVLAMDKVEWAATVVAVTVGVIIAFDWIPTPLNRNIRRTTVRDRLPSTLIHGGVGATLAALLYLHHDWAVVATMVWYSVVLTAAIFNWWIPYFFNAHYGEISPDIYLAEYTENVRILPPIQDHEQTLGIVHAGNPAANELVRQMKEQFAARKTLIDEQRQEVLAMRASQAKTRELIVKQLSEMDKKLDDQLSQVREQRRQFDIHTRELDQLLCQANAHEAHRAKKPKRNQQNDAYPPAALSTVAATTPTPSPTTATQPTAVPESPSKSHQPVATDDSPLSSRRSSAPPPKWDIRKCGQFGHLSNLHRAATTMGTGWNVIVATHPVDEFAVRMTWPASCSTPFSPVIAIGFTRDPNCWKIPVNHPPRSFPCHRTGWFVNANKGTVSTCDGRENEPCGLVLKSGDVLRATFDFTGETITFAQQLAPPCERPHVTLENVRSNALYPVFVSCDSGILVEFVELER</sequence>
<keyword evidence="1" id="KW-0175">Coiled coil</keyword>
<feature type="transmembrane region" description="Helical" evidence="3">
    <location>
        <begin position="89"/>
        <end position="109"/>
    </location>
</feature>
<dbReference type="AlphaFoldDB" id="A0A418AI66"/>
<evidence type="ECO:0000313" key="5">
    <source>
        <dbReference type="Proteomes" id="UP000285060"/>
    </source>
</evidence>
<proteinExistence type="predicted"/>
<dbReference type="SUPFAM" id="SSF49899">
    <property type="entry name" value="Concanavalin A-like lectins/glucanases"/>
    <property type="match status" value="1"/>
</dbReference>
<feature type="coiled-coil region" evidence="1">
    <location>
        <begin position="196"/>
        <end position="233"/>
    </location>
</feature>
<feature type="transmembrane region" description="Helical" evidence="3">
    <location>
        <begin position="67"/>
        <end position="83"/>
    </location>
</feature>
<evidence type="ECO:0000256" key="2">
    <source>
        <dbReference type="SAM" id="MobiDB-lite"/>
    </source>
</evidence>
<protein>
    <recommendedName>
        <fullName evidence="6">B30.2/SPRY domain-containing protein</fullName>
    </recommendedName>
</protein>
<evidence type="ECO:0000256" key="3">
    <source>
        <dbReference type="SAM" id="Phobius"/>
    </source>
</evidence>